<dbReference type="InterPro" id="IPR050386">
    <property type="entry name" value="Glycosyl_hydrolase_5"/>
</dbReference>
<dbReference type="KEGG" id="ngg:RG540_CH33430"/>
<keyword evidence="8" id="KW-1185">Reference proteome</keyword>
<evidence type="ECO:0000259" key="6">
    <source>
        <dbReference type="Pfam" id="PF00150"/>
    </source>
</evidence>
<dbReference type="PATRIC" id="fig|1028800.3.peg.3396"/>
<dbReference type="OrthoDB" id="9800955at2"/>
<dbReference type="GO" id="GO:0005576">
    <property type="term" value="C:extracellular region"/>
    <property type="evidence" value="ECO:0007669"/>
    <property type="project" value="TreeGrafter"/>
</dbReference>
<feature type="signal peptide" evidence="5">
    <location>
        <begin position="1"/>
        <end position="24"/>
    </location>
</feature>
<dbReference type="GeneID" id="24255643"/>
<dbReference type="EMBL" id="HG938353">
    <property type="protein sequence ID" value="CDN49507.1"/>
    <property type="molecule type" value="Genomic_DNA"/>
</dbReference>
<dbReference type="AlphaFoldDB" id="A0A068ST76"/>
<sequence length="365" mass="41173">MLRMVARLAGSLMLMALGIAGAQAQNFVLKPFSETRPPEIAGLTAADQAKALGRGVNFGGTLEAPSEGAWGGRLSTELFAAVREGGFQTIRLPVRFSSHAAVSAPYKLDEPFMKRVDFAINNALSRGLNIIIDFHHYHEMDGDPLEAEEVAIGVEMSRERFLAIWEQLARRYQSLPNDKVLFELYNEPHGKTEEVWNELLAQALAVIRRTNPYRFLIVDPAEWSTAWGLGKLAIPADDRRLIVTIHNYAPFKFTMQGASWIEGSRPWLGTACCEKAQIEEIRTPLDMAVEWGKKNDRPIFVGEFGSNSLAYYPDRVTYTRIMREEIEGRGMSWAYWDFASHEFGPWDPTTKSWLPELHEALVPKK</sequence>
<evidence type="ECO:0000313" key="8">
    <source>
        <dbReference type="Proteomes" id="UP000028181"/>
    </source>
</evidence>
<dbReference type="PROSITE" id="PS00659">
    <property type="entry name" value="GLYCOSYL_HYDROL_F5"/>
    <property type="match status" value="1"/>
</dbReference>
<accession>A0A068ST76</accession>
<gene>
    <name evidence="7" type="ORF">RG540_CH33430</name>
</gene>
<protein>
    <submittedName>
        <fullName evidence="7">Cellodextrinase</fullName>
    </submittedName>
</protein>
<comment type="similarity">
    <text evidence="4">Belongs to the glycosyl hydrolase 5 (cellulase A) family.</text>
</comment>
<dbReference type="GO" id="GO:0009251">
    <property type="term" value="P:glucan catabolic process"/>
    <property type="evidence" value="ECO:0007669"/>
    <property type="project" value="TreeGrafter"/>
</dbReference>
<dbReference type="GO" id="GO:0009986">
    <property type="term" value="C:cell surface"/>
    <property type="evidence" value="ECO:0007669"/>
    <property type="project" value="TreeGrafter"/>
</dbReference>
<dbReference type="eggNOG" id="COG2730">
    <property type="taxonomic scope" value="Bacteria"/>
</dbReference>
<dbReference type="PANTHER" id="PTHR31297">
    <property type="entry name" value="GLUCAN ENDO-1,6-BETA-GLUCOSIDASE B"/>
    <property type="match status" value="1"/>
</dbReference>
<dbReference type="InterPro" id="IPR001547">
    <property type="entry name" value="Glyco_hydro_5"/>
</dbReference>
<feature type="domain" description="Glycoside hydrolase family 5" evidence="6">
    <location>
        <begin position="67"/>
        <end position="340"/>
    </location>
</feature>
<proteinExistence type="inferred from homology"/>
<dbReference type="Gene3D" id="3.20.20.80">
    <property type="entry name" value="Glycosidases"/>
    <property type="match status" value="1"/>
</dbReference>
<evidence type="ECO:0000256" key="2">
    <source>
        <dbReference type="ARBA" id="ARBA00022801"/>
    </source>
</evidence>
<dbReference type="RefSeq" id="WP_080724965.1">
    <property type="nucleotide sequence ID" value="NZ_HG938353.1"/>
</dbReference>
<dbReference type="InterPro" id="IPR017853">
    <property type="entry name" value="GH"/>
</dbReference>
<dbReference type="SUPFAM" id="SSF51445">
    <property type="entry name" value="(Trans)glycosidases"/>
    <property type="match status" value="1"/>
</dbReference>
<evidence type="ECO:0000256" key="3">
    <source>
        <dbReference type="ARBA" id="ARBA00023295"/>
    </source>
</evidence>
<feature type="chain" id="PRO_5001656323" evidence="5">
    <location>
        <begin position="25"/>
        <end position="365"/>
    </location>
</feature>
<evidence type="ECO:0000313" key="7">
    <source>
        <dbReference type="EMBL" id="CDN49507.1"/>
    </source>
</evidence>
<organism evidence="7 8">
    <name type="scientific">Neorhizobium galegae bv. orientalis str. HAMBI 540</name>
    <dbReference type="NCBI Taxonomy" id="1028800"/>
    <lineage>
        <taxon>Bacteria</taxon>
        <taxon>Pseudomonadati</taxon>
        <taxon>Pseudomonadota</taxon>
        <taxon>Alphaproteobacteria</taxon>
        <taxon>Hyphomicrobiales</taxon>
        <taxon>Rhizobiaceae</taxon>
        <taxon>Rhizobium/Agrobacterium group</taxon>
        <taxon>Neorhizobium</taxon>
    </lineage>
</organism>
<keyword evidence="3 4" id="KW-0326">Glycosidase</keyword>
<dbReference type="GO" id="GO:0008422">
    <property type="term" value="F:beta-glucosidase activity"/>
    <property type="evidence" value="ECO:0007669"/>
    <property type="project" value="TreeGrafter"/>
</dbReference>
<dbReference type="Pfam" id="PF00150">
    <property type="entry name" value="Cellulase"/>
    <property type="match status" value="1"/>
</dbReference>
<reference evidence="8" key="1">
    <citation type="journal article" date="2014" name="BMC Genomics">
        <title>Genome sequencing of two Neorhizobium galegae strains reveals a noeT gene responsible for the unusual acetylation of the nodulation factors.</title>
        <authorList>
            <person name="Osterman J."/>
            <person name="Marsh J."/>
            <person name="Laine P.K."/>
            <person name="Zeng Z."/>
            <person name="Alatalo E."/>
            <person name="Sullivan J.T."/>
            <person name="Young J.P."/>
            <person name="Thomas-Oates J."/>
            <person name="Paulin L."/>
            <person name="Lindstrom K."/>
        </authorList>
    </citation>
    <scope>NUCLEOTIDE SEQUENCE [LARGE SCALE GENOMIC DNA]</scope>
    <source>
        <strain evidence="8">HAMBI 540</strain>
    </source>
</reference>
<dbReference type="HOGENOM" id="CLU_018668_1_0_5"/>
<evidence type="ECO:0000256" key="4">
    <source>
        <dbReference type="RuleBase" id="RU361153"/>
    </source>
</evidence>
<evidence type="ECO:0000256" key="1">
    <source>
        <dbReference type="ARBA" id="ARBA00022729"/>
    </source>
</evidence>
<keyword evidence="1 5" id="KW-0732">Signal</keyword>
<name>A0A068ST76_NEOGA</name>
<dbReference type="PANTHER" id="PTHR31297:SF17">
    <property type="entry name" value="ENDOGLUCANASE"/>
    <property type="match status" value="1"/>
</dbReference>
<evidence type="ECO:0000256" key="5">
    <source>
        <dbReference type="SAM" id="SignalP"/>
    </source>
</evidence>
<keyword evidence="2 4" id="KW-0378">Hydrolase</keyword>
<dbReference type="Proteomes" id="UP000028181">
    <property type="component" value="Chromosome I"/>
</dbReference>
<dbReference type="InterPro" id="IPR018087">
    <property type="entry name" value="Glyco_hydro_5_CS"/>
</dbReference>